<evidence type="ECO:0000256" key="1">
    <source>
        <dbReference type="ARBA" id="ARBA00003747"/>
    </source>
</evidence>
<dbReference type="SUPFAM" id="SSF56112">
    <property type="entry name" value="Protein kinase-like (PK-like)"/>
    <property type="match status" value="1"/>
</dbReference>
<dbReference type="PANTHER" id="PTHR44167">
    <property type="entry name" value="OVARIAN-SPECIFIC SERINE/THREONINE-PROTEIN KINASE LOK-RELATED"/>
    <property type="match status" value="1"/>
</dbReference>
<comment type="subunit">
    <text evidence="3">Component of the EKC/KEOPS complex composed of at least BUD32, CGI121, GON7, KAE1 and PCC1; the whole complex dimerizes.</text>
</comment>
<dbReference type="GO" id="GO:0004674">
    <property type="term" value="F:protein serine/threonine kinase activity"/>
    <property type="evidence" value="ECO:0007669"/>
    <property type="project" value="UniProtKB-EC"/>
</dbReference>
<evidence type="ECO:0000313" key="15">
    <source>
        <dbReference type="Proteomes" id="UP000509510"/>
    </source>
</evidence>
<dbReference type="InterPro" id="IPR008266">
    <property type="entry name" value="Tyr_kinase_AS"/>
</dbReference>
<keyword evidence="7" id="KW-0158">Chromosome</keyword>
<dbReference type="GO" id="GO:0000781">
    <property type="term" value="C:chromosome, telomeric region"/>
    <property type="evidence" value="ECO:0007669"/>
    <property type="project" value="UniProtKB-SubCell"/>
</dbReference>
<protein>
    <recommendedName>
        <fullName evidence="6">EKC/KEOPS complex subunit BUD32</fullName>
        <ecNumber evidence="4">2.7.11.1</ecNumber>
    </recommendedName>
    <alternativeName>
        <fullName evidence="8 9">Atypical Serine/threonine protein kinase BUD32</fullName>
    </alternativeName>
    <alternativeName>
        <fullName evidence="5">EKC/KEOPS complex subunit bud32</fullName>
    </alternativeName>
</protein>
<dbReference type="RefSeq" id="XP_035349376.1">
    <property type="nucleotide sequence ID" value="XM_035493483.1"/>
</dbReference>
<dbReference type="EC" id="2.7.11.1" evidence="4"/>
<dbReference type="InterPro" id="IPR001245">
    <property type="entry name" value="Ser-Thr/Tyr_kinase_cat_dom"/>
</dbReference>
<dbReference type="PROSITE" id="PS00109">
    <property type="entry name" value="PROTEIN_KINASE_TYR"/>
    <property type="match status" value="1"/>
</dbReference>
<dbReference type="AlphaFoldDB" id="A0A7H8RA04"/>
<feature type="domain" description="Protein kinase" evidence="13">
    <location>
        <begin position="11"/>
        <end position="290"/>
    </location>
</feature>
<dbReference type="PROSITE" id="PS50011">
    <property type="entry name" value="PROTEIN_KINASE_DOM"/>
    <property type="match status" value="1"/>
</dbReference>
<gene>
    <name evidence="14" type="ORF">TRUGW13939_10371</name>
</gene>
<dbReference type="PANTHER" id="PTHR44167:SF24">
    <property type="entry name" value="SERINE_THREONINE-PROTEIN KINASE CHK2"/>
    <property type="match status" value="1"/>
</dbReference>
<dbReference type="Pfam" id="PF07714">
    <property type="entry name" value="PK_Tyr_Ser-Thr"/>
    <property type="match status" value="1"/>
</dbReference>
<evidence type="ECO:0000256" key="8">
    <source>
        <dbReference type="ARBA" id="ARBA00030980"/>
    </source>
</evidence>
<dbReference type="GO" id="GO:0005634">
    <property type="term" value="C:nucleus"/>
    <property type="evidence" value="ECO:0007669"/>
    <property type="project" value="TreeGrafter"/>
</dbReference>
<evidence type="ECO:0000256" key="5">
    <source>
        <dbReference type="ARBA" id="ARBA00013948"/>
    </source>
</evidence>
<keyword evidence="7" id="KW-0779">Telomere</keyword>
<keyword evidence="15" id="KW-1185">Reference proteome</keyword>
<evidence type="ECO:0000256" key="12">
    <source>
        <dbReference type="SAM" id="Phobius"/>
    </source>
</evidence>
<evidence type="ECO:0000256" key="11">
    <source>
        <dbReference type="ARBA" id="ARBA00048679"/>
    </source>
</evidence>
<comment type="function">
    <text evidence="1">Component of the EKC/KEOPS complex that is required for the formation of a threonylcarbamoyl group on adenosine at position 37 (t(6)A37) in tRNAs that read codons beginning with adenine. The complex is probably involved in the transfer of the threonylcarbamoyl moiety of threonylcarbamoyl-AMP (TC-AMP) to the N6 group of A37. BUD32 has ATPase activity in the context of the EKC/KEOPS complex and likely plays a supporting role to the catalytic subunit KAE1. The EKC/KEOPS complex also promotes both telomere uncapping and telomere elongation. The complex is required for efficient recruitment of transcriptional coactivators.</text>
</comment>
<dbReference type="GO" id="GO:0005737">
    <property type="term" value="C:cytoplasm"/>
    <property type="evidence" value="ECO:0007669"/>
    <property type="project" value="TreeGrafter"/>
</dbReference>
<name>A0A7H8RA04_TALRU</name>
<dbReference type="Gene3D" id="1.10.510.10">
    <property type="entry name" value="Transferase(Phosphotransferase) domain 1"/>
    <property type="match status" value="1"/>
</dbReference>
<keyword evidence="12" id="KW-0472">Membrane</keyword>
<feature type="transmembrane region" description="Helical" evidence="12">
    <location>
        <begin position="287"/>
        <end position="306"/>
    </location>
</feature>
<comment type="catalytic activity">
    <reaction evidence="10">
        <text>L-threonyl-[protein] + ATP = O-phospho-L-threonyl-[protein] + ADP + H(+)</text>
        <dbReference type="Rhea" id="RHEA:46608"/>
        <dbReference type="Rhea" id="RHEA-COMP:11060"/>
        <dbReference type="Rhea" id="RHEA-COMP:11605"/>
        <dbReference type="ChEBI" id="CHEBI:15378"/>
        <dbReference type="ChEBI" id="CHEBI:30013"/>
        <dbReference type="ChEBI" id="CHEBI:30616"/>
        <dbReference type="ChEBI" id="CHEBI:61977"/>
        <dbReference type="ChEBI" id="CHEBI:456216"/>
        <dbReference type="EC" id="2.7.11.1"/>
    </reaction>
</comment>
<dbReference type="OrthoDB" id="1668230at2759"/>
<keyword evidence="12" id="KW-0812">Transmembrane</keyword>
<evidence type="ECO:0000256" key="10">
    <source>
        <dbReference type="ARBA" id="ARBA00047899"/>
    </source>
</evidence>
<proteinExistence type="predicted"/>
<comment type="subcellular location">
    <subcellularLocation>
        <location evidence="2">Chromosome</location>
        <location evidence="2">Telomere</location>
    </subcellularLocation>
</comment>
<dbReference type="GO" id="GO:0044773">
    <property type="term" value="P:mitotic DNA damage checkpoint signaling"/>
    <property type="evidence" value="ECO:0007669"/>
    <property type="project" value="TreeGrafter"/>
</dbReference>
<dbReference type="InterPro" id="IPR000719">
    <property type="entry name" value="Prot_kinase_dom"/>
</dbReference>
<evidence type="ECO:0000256" key="3">
    <source>
        <dbReference type="ARBA" id="ARBA00011534"/>
    </source>
</evidence>
<accession>A0A7H8RA04</accession>
<evidence type="ECO:0000256" key="2">
    <source>
        <dbReference type="ARBA" id="ARBA00004574"/>
    </source>
</evidence>
<evidence type="ECO:0000256" key="6">
    <source>
        <dbReference type="ARBA" id="ARBA00019973"/>
    </source>
</evidence>
<evidence type="ECO:0000313" key="14">
    <source>
        <dbReference type="EMBL" id="QKX63202.1"/>
    </source>
</evidence>
<evidence type="ECO:0000256" key="9">
    <source>
        <dbReference type="ARBA" id="ARBA00033194"/>
    </source>
</evidence>
<dbReference type="EMBL" id="CP055903">
    <property type="protein sequence ID" value="QKX63202.1"/>
    <property type="molecule type" value="Genomic_DNA"/>
</dbReference>
<evidence type="ECO:0000256" key="7">
    <source>
        <dbReference type="ARBA" id="ARBA00022895"/>
    </source>
</evidence>
<dbReference type="GeneID" id="55997851"/>
<organism evidence="14 15">
    <name type="scientific">Talaromyces rugulosus</name>
    <name type="common">Penicillium rugulosum</name>
    <dbReference type="NCBI Taxonomy" id="121627"/>
    <lineage>
        <taxon>Eukaryota</taxon>
        <taxon>Fungi</taxon>
        <taxon>Dikarya</taxon>
        <taxon>Ascomycota</taxon>
        <taxon>Pezizomycotina</taxon>
        <taxon>Eurotiomycetes</taxon>
        <taxon>Eurotiomycetidae</taxon>
        <taxon>Eurotiales</taxon>
        <taxon>Trichocomaceae</taxon>
        <taxon>Talaromyces</taxon>
        <taxon>Talaromyces sect. Islandici</taxon>
    </lineage>
</organism>
<dbReference type="InterPro" id="IPR011009">
    <property type="entry name" value="Kinase-like_dom_sf"/>
</dbReference>
<keyword evidence="12" id="KW-1133">Transmembrane helix</keyword>
<reference evidence="15" key="1">
    <citation type="submission" date="2020-06" db="EMBL/GenBank/DDBJ databases">
        <title>A chromosome-scale genome assembly of Talaromyces rugulosus W13939.</title>
        <authorList>
            <person name="Wang B."/>
            <person name="Guo L."/>
            <person name="Ye K."/>
            <person name="Wang L."/>
        </authorList>
    </citation>
    <scope>NUCLEOTIDE SEQUENCE [LARGE SCALE GENOMIC DNA]</scope>
    <source>
        <strain evidence="15">W13939</strain>
    </source>
</reference>
<comment type="catalytic activity">
    <reaction evidence="11">
        <text>L-seryl-[protein] + ATP = O-phospho-L-seryl-[protein] + ADP + H(+)</text>
        <dbReference type="Rhea" id="RHEA:17989"/>
        <dbReference type="Rhea" id="RHEA-COMP:9863"/>
        <dbReference type="Rhea" id="RHEA-COMP:11604"/>
        <dbReference type="ChEBI" id="CHEBI:15378"/>
        <dbReference type="ChEBI" id="CHEBI:29999"/>
        <dbReference type="ChEBI" id="CHEBI:30616"/>
        <dbReference type="ChEBI" id="CHEBI:83421"/>
        <dbReference type="ChEBI" id="CHEBI:456216"/>
        <dbReference type="EC" id="2.7.11.1"/>
    </reaction>
</comment>
<dbReference type="KEGG" id="trg:TRUGW13939_10371"/>
<evidence type="ECO:0000256" key="4">
    <source>
        <dbReference type="ARBA" id="ARBA00012513"/>
    </source>
</evidence>
<dbReference type="Proteomes" id="UP000509510">
    <property type="component" value="Chromosome VI"/>
</dbReference>
<dbReference type="GO" id="GO:0005524">
    <property type="term" value="F:ATP binding"/>
    <property type="evidence" value="ECO:0007669"/>
    <property type="project" value="InterPro"/>
</dbReference>
<sequence>MSVYPVMLRPEGGSSIVAFGTTGIVCRNSRRPEQVLKAPLLHKVEGCSADIIETTKHRDEFARSCFEREKIIYGILPKHPNILDCIEITDHCISFPFMRLGNLREYLQSHNQKISSQTRGQWVEMAVTAISLVHSFGVVHADISARNFLVADDLSLKLCDFSGSAIGENGSLVEEEDRYRITPDCPRSKTTDIFALGCLIYEISNGLRPYDDIDDDDCEEIENRYSIGQFPCLDGLPHREIIHKCWTCVYANVDELNDEVQNKMRVGRSLLPALFSRSVSTISTRQLSFVTTTIFVIAISSMLFLYPRRGYWRAQWLGWILR</sequence>
<evidence type="ECO:0000259" key="13">
    <source>
        <dbReference type="PROSITE" id="PS50011"/>
    </source>
</evidence>